<keyword evidence="3 9" id="KW-0378">Hydrolase</keyword>
<accession>A0ABY7FTF0</accession>
<comment type="cofactor">
    <cofactor evidence="9">
        <name>Zn(2+)</name>
        <dbReference type="ChEBI" id="CHEBI:29105"/>
    </cofactor>
    <text evidence="9">Binds 1 zinc ion per subunit.</text>
</comment>
<keyword evidence="10" id="KW-0812">Transmembrane</keyword>
<feature type="transmembrane region" description="Helical" evidence="10">
    <location>
        <begin position="127"/>
        <end position="147"/>
    </location>
</feature>
<dbReference type="Gene3D" id="3.30.2010.10">
    <property type="entry name" value="Metalloproteases ('zincins'), catalytic domain"/>
    <property type="match status" value="1"/>
</dbReference>
<evidence type="ECO:0000256" key="10">
    <source>
        <dbReference type="SAM" id="Phobius"/>
    </source>
</evidence>
<feature type="domain" description="Peptidase M48" evidence="11">
    <location>
        <begin position="178"/>
        <end position="326"/>
    </location>
</feature>
<evidence type="ECO:0000259" key="11">
    <source>
        <dbReference type="Pfam" id="PF01435"/>
    </source>
</evidence>
<dbReference type="Pfam" id="PF01435">
    <property type="entry name" value="Peptidase_M48"/>
    <property type="match status" value="1"/>
</dbReference>
<evidence type="ECO:0000256" key="6">
    <source>
        <dbReference type="ARBA" id="ARBA00038233"/>
    </source>
</evidence>
<keyword evidence="2" id="KW-0479">Metal-binding</keyword>
<evidence type="ECO:0000256" key="9">
    <source>
        <dbReference type="RuleBase" id="RU003983"/>
    </source>
</evidence>
<evidence type="ECO:0000256" key="5">
    <source>
        <dbReference type="ARBA" id="ARBA00023049"/>
    </source>
</evidence>
<evidence type="ECO:0000256" key="4">
    <source>
        <dbReference type="ARBA" id="ARBA00022833"/>
    </source>
</evidence>
<dbReference type="InterPro" id="IPR001915">
    <property type="entry name" value="Peptidase_M48"/>
</dbReference>
<comment type="similarity">
    <text evidence="6 9">Belongs to the peptidase M48 family.</text>
</comment>
<evidence type="ECO:0000256" key="7">
    <source>
        <dbReference type="ARBA" id="ARBA00040360"/>
    </source>
</evidence>
<keyword evidence="5 9" id="KW-0482">Metalloprotease</keyword>
<keyword evidence="10" id="KW-1133">Transmembrane helix</keyword>
<reference evidence="12" key="1">
    <citation type="submission" date="2022-11" db="EMBL/GenBank/DDBJ databases">
        <title>Centuries of genome instability and evolution in soft-shell clam transmissible cancer (bioRxiv).</title>
        <authorList>
            <person name="Hart S.F.M."/>
            <person name="Yonemitsu M.A."/>
            <person name="Giersch R.M."/>
            <person name="Beal B.F."/>
            <person name="Arriagada G."/>
            <person name="Davis B.W."/>
            <person name="Ostrander E.A."/>
            <person name="Goff S.P."/>
            <person name="Metzger M.J."/>
        </authorList>
    </citation>
    <scope>NUCLEOTIDE SEQUENCE</scope>
    <source>
        <strain evidence="12">MELC-2E11</strain>
        <tissue evidence="12">Siphon/mantle</tissue>
    </source>
</reference>
<evidence type="ECO:0000256" key="2">
    <source>
        <dbReference type="ARBA" id="ARBA00022723"/>
    </source>
</evidence>
<dbReference type="PANTHER" id="PTHR22726">
    <property type="entry name" value="METALLOENDOPEPTIDASE OMA1"/>
    <property type="match status" value="1"/>
</dbReference>
<evidence type="ECO:0000256" key="1">
    <source>
        <dbReference type="ARBA" id="ARBA00022670"/>
    </source>
</evidence>
<gene>
    <name evidence="12" type="ORF">MAR_038083</name>
</gene>
<dbReference type="Proteomes" id="UP001164746">
    <property type="component" value="Chromosome 13"/>
</dbReference>
<protein>
    <recommendedName>
        <fullName evidence="7">Metalloendopeptidase OMA1, mitochondrial</fullName>
    </recommendedName>
    <alternativeName>
        <fullName evidence="8">Overlapping with the m-AAA protease 1 homolog</fullName>
    </alternativeName>
</protein>
<keyword evidence="1 9" id="KW-0645">Protease</keyword>
<keyword evidence="13" id="KW-1185">Reference proteome</keyword>
<dbReference type="CDD" id="cd07331">
    <property type="entry name" value="M48C_Oma1_like"/>
    <property type="match status" value="1"/>
</dbReference>
<evidence type="ECO:0000313" key="12">
    <source>
        <dbReference type="EMBL" id="WAR24414.1"/>
    </source>
</evidence>
<name>A0ABY7FTF0_MYAAR</name>
<evidence type="ECO:0000313" key="13">
    <source>
        <dbReference type="Proteomes" id="UP001164746"/>
    </source>
</evidence>
<keyword evidence="4 9" id="KW-0862">Zinc</keyword>
<evidence type="ECO:0000256" key="8">
    <source>
        <dbReference type="ARBA" id="ARBA00042978"/>
    </source>
</evidence>
<dbReference type="PANTHER" id="PTHR22726:SF1">
    <property type="entry name" value="METALLOENDOPEPTIDASE OMA1, MITOCHONDRIAL"/>
    <property type="match status" value="1"/>
</dbReference>
<proteinExistence type="inferred from homology"/>
<keyword evidence="10" id="KW-0472">Membrane</keyword>
<evidence type="ECO:0000256" key="3">
    <source>
        <dbReference type="ARBA" id="ARBA00022801"/>
    </source>
</evidence>
<dbReference type="InterPro" id="IPR051156">
    <property type="entry name" value="Mito/Outer_Membr_Metalloprot"/>
</dbReference>
<sequence length="390" mass="44539">MTVTMARLVHLSPMQLYGWLSKPPVSQLLRHHAIKHPPKYSLRKHCTMARPKTTSVMNTNIKGHFQITKSVGRAQVFHTSVVVRAPVWLLPFLKGPVLKFLAFVTGRTLRQARLKQSPEVQKKWLRYKLAFFGVVLSAIAIFTIWYYESHLEVTSTGRKRLMVLLPEQIQKIADESTLDNGHVFVNTGLLEFCTNDDMLAIILGHEVAHCLLRHAVENMSREQLLSYLISAVLAAIWCILPNDGLAIVTHWYFNKVIDIAFHKAFSRDMEIEADNLGFKLATRACFDVRESERVWADMSVVDDLLGTRKTSQWNSTHPSNENRVKYFQKKMPEALKLRLECGCPNPLPTEDPRLKAFARRRHVNELLAARGSAANIQALEKTRVTPRLIT</sequence>
<organism evidence="12 13">
    <name type="scientific">Mya arenaria</name>
    <name type="common">Soft-shell clam</name>
    <dbReference type="NCBI Taxonomy" id="6604"/>
    <lineage>
        <taxon>Eukaryota</taxon>
        <taxon>Metazoa</taxon>
        <taxon>Spiralia</taxon>
        <taxon>Lophotrochozoa</taxon>
        <taxon>Mollusca</taxon>
        <taxon>Bivalvia</taxon>
        <taxon>Autobranchia</taxon>
        <taxon>Heteroconchia</taxon>
        <taxon>Euheterodonta</taxon>
        <taxon>Imparidentia</taxon>
        <taxon>Neoheterodontei</taxon>
        <taxon>Myida</taxon>
        <taxon>Myoidea</taxon>
        <taxon>Myidae</taxon>
        <taxon>Mya</taxon>
    </lineage>
</organism>
<dbReference type="EMBL" id="CP111024">
    <property type="protein sequence ID" value="WAR24414.1"/>
    <property type="molecule type" value="Genomic_DNA"/>
</dbReference>